<name>A0A6I3JC63_9ACTN</name>
<dbReference type="EMBL" id="WLCI01000012">
    <property type="protein sequence ID" value="MTB95718.1"/>
    <property type="molecule type" value="Genomic_DNA"/>
</dbReference>
<proteinExistence type="predicted"/>
<evidence type="ECO:0000313" key="1">
    <source>
        <dbReference type="EMBL" id="MTB95718.1"/>
    </source>
</evidence>
<reference evidence="1 2" key="1">
    <citation type="submission" date="2019-10" db="EMBL/GenBank/DDBJ databases">
        <title>Nocardioides novel species isolated from the excrement of Marmot.</title>
        <authorList>
            <person name="Zhang G."/>
        </authorList>
    </citation>
    <scope>NUCLEOTIDE SEQUENCE [LARGE SCALE GENOMIC DNA]</scope>
    <source>
        <strain evidence="2">zg-579</strain>
    </source>
</reference>
<keyword evidence="2" id="KW-1185">Reference proteome</keyword>
<dbReference type="Proteomes" id="UP000433406">
    <property type="component" value="Unassembled WGS sequence"/>
</dbReference>
<dbReference type="RefSeq" id="WP_154615186.1">
    <property type="nucleotide sequence ID" value="NZ_CP053660.1"/>
</dbReference>
<sequence>MPEMSEQIFVTHARGKVHIRACPHLSGTSELTPATPEQVNQNGYCSHCEKEIAGVGRKYFESLDDALEAFGHRTDEAKRLIRKAIVGIEHDSIWIPASESYIALGVNGLGASWIGKGYVDFRDREHIELPWFAPHNGGGAQRLDEWGGLCEVHFIERSVSGVCELCE</sequence>
<organism evidence="1 2">
    <name type="scientific">Nocardioides marmotae</name>
    <dbReference type="NCBI Taxonomy" id="2663857"/>
    <lineage>
        <taxon>Bacteria</taxon>
        <taxon>Bacillati</taxon>
        <taxon>Actinomycetota</taxon>
        <taxon>Actinomycetes</taxon>
        <taxon>Propionibacteriales</taxon>
        <taxon>Nocardioidaceae</taxon>
        <taxon>Nocardioides</taxon>
    </lineage>
</organism>
<accession>A0A6I3JC63</accession>
<evidence type="ECO:0000313" key="2">
    <source>
        <dbReference type="Proteomes" id="UP000433406"/>
    </source>
</evidence>
<comment type="caution">
    <text evidence="1">The sequence shown here is derived from an EMBL/GenBank/DDBJ whole genome shotgun (WGS) entry which is preliminary data.</text>
</comment>
<gene>
    <name evidence="1" type="ORF">GGQ22_11535</name>
</gene>
<protein>
    <submittedName>
        <fullName evidence="1">Uncharacterized protein</fullName>
    </submittedName>
</protein>
<dbReference type="AlphaFoldDB" id="A0A6I3JC63"/>